<dbReference type="Pfam" id="PF19905">
    <property type="entry name" value="DUF6378"/>
    <property type="match status" value="1"/>
</dbReference>
<evidence type="ECO:0000313" key="3">
    <source>
        <dbReference type="Proteomes" id="UP000315400"/>
    </source>
</evidence>
<proteinExistence type="predicted"/>
<dbReference type="AlphaFoldDB" id="A0A540VAY4"/>
<evidence type="ECO:0000313" key="2">
    <source>
        <dbReference type="EMBL" id="TQE93911.1"/>
    </source>
</evidence>
<evidence type="ECO:0000259" key="1">
    <source>
        <dbReference type="Pfam" id="PF19905"/>
    </source>
</evidence>
<feature type="non-terminal residue" evidence="2">
    <location>
        <position position="72"/>
    </location>
</feature>
<dbReference type="Proteomes" id="UP000315400">
    <property type="component" value="Unassembled WGS sequence"/>
</dbReference>
<gene>
    <name evidence="2" type="ORF">FKY71_17925</name>
</gene>
<accession>A0A540VAY4</accession>
<name>A0A540VAY4_9GAMM</name>
<organism evidence="2 3">
    <name type="scientific">Spiribacter salinus</name>
    <dbReference type="NCBI Taxonomy" id="1335746"/>
    <lineage>
        <taxon>Bacteria</taxon>
        <taxon>Pseudomonadati</taxon>
        <taxon>Pseudomonadota</taxon>
        <taxon>Gammaproteobacteria</taxon>
        <taxon>Chromatiales</taxon>
        <taxon>Ectothiorhodospiraceae</taxon>
        <taxon>Spiribacter</taxon>
    </lineage>
</organism>
<dbReference type="InterPro" id="IPR045958">
    <property type="entry name" value="DUF6378"/>
</dbReference>
<reference evidence="2 3" key="1">
    <citation type="submission" date="2019-06" db="EMBL/GenBank/DDBJ databases">
        <title>Metagenome assembled Genome of Spiribacter salinus SL48-SHIP from the microbial mat of Salt Lake 48 (Novosibirsk region, Russia).</title>
        <authorList>
            <person name="Shipova A."/>
            <person name="Rozanov A.S."/>
            <person name="Bryanskaya A.V."/>
            <person name="Peltek S.E."/>
        </authorList>
    </citation>
    <scope>NUCLEOTIDE SEQUENCE [LARGE SCALE GENOMIC DNA]</scope>
    <source>
        <strain evidence="2">SL48-SHIP-2</strain>
    </source>
</reference>
<protein>
    <recommendedName>
        <fullName evidence="1">DUF6378 domain-containing protein</fullName>
    </recommendedName>
</protein>
<dbReference type="EMBL" id="VIFK01000446">
    <property type="protein sequence ID" value="TQE93911.1"/>
    <property type="molecule type" value="Genomic_DNA"/>
</dbReference>
<comment type="caution">
    <text evidence="2">The sequence shown here is derived from an EMBL/GenBank/DDBJ whole genome shotgun (WGS) entry which is preliminary data.</text>
</comment>
<feature type="domain" description="DUF6378" evidence="1">
    <location>
        <begin position="6"/>
        <end position="72"/>
    </location>
</feature>
<sequence>MTRPMILTEAEQVLESRAAAYGPASASLDKIAARWSQILECEVTPAQVVLCMIDLKMVRLTHDAGHRDSLLD</sequence>